<evidence type="ECO:0000313" key="2">
    <source>
        <dbReference type="EMBL" id="KAK9279838.1"/>
    </source>
</evidence>
<protein>
    <submittedName>
        <fullName evidence="2">Uncharacterized protein</fullName>
    </submittedName>
</protein>
<dbReference type="Proteomes" id="UP001415857">
    <property type="component" value="Unassembled WGS sequence"/>
</dbReference>
<sequence length="241" mass="26587">MVFGSAGRVSSMFLGRPVITNSGPSIHLHRKRTCKSPACLLKERHRFTMQNGPGFQGLSLFFYVVVSLGFSHELKCFWRCYCDWGQHLYVFWSSVSLVLGVSALNFTCPPALEEHDSLTSHDGATTALTAGFLFDLNLETSIPDTYRPPPAPLPYDVVLGHPQSIDSESLRETISGSSFETLATCEDPEESDFKTQSGSLPPSPKKFELPRSNETNISIMEEEDVCPICLEGAVFSAFHGN</sequence>
<evidence type="ECO:0000256" key="1">
    <source>
        <dbReference type="SAM" id="MobiDB-lite"/>
    </source>
</evidence>
<dbReference type="EMBL" id="JBBPBK010000008">
    <property type="protein sequence ID" value="KAK9279838.1"/>
    <property type="molecule type" value="Genomic_DNA"/>
</dbReference>
<comment type="caution">
    <text evidence="2">The sequence shown here is derived from an EMBL/GenBank/DDBJ whole genome shotgun (WGS) entry which is preliminary data.</text>
</comment>
<accession>A0AAP0RM01</accession>
<dbReference type="AlphaFoldDB" id="A0AAP0RM01"/>
<keyword evidence="3" id="KW-1185">Reference proteome</keyword>
<feature type="region of interest" description="Disordered" evidence="1">
    <location>
        <begin position="185"/>
        <end position="208"/>
    </location>
</feature>
<evidence type="ECO:0000313" key="3">
    <source>
        <dbReference type="Proteomes" id="UP001415857"/>
    </source>
</evidence>
<organism evidence="2 3">
    <name type="scientific">Liquidambar formosana</name>
    <name type="common">Formosan gum</name>
    <dbReference type="NCBI Taxonomy" id="63359"/>
    <lineage>
        <taxon>Eukaryota</taxon>
        <taxon>Viridiplantae</taxon>
        <taxon>Streptophyta</taxon>
        <taxon>Embryophyta</taxon>
        <taxon>Tracheophyta</taxon>
        <taxon>Spermatophyta</taxon>
        <taxon>Magnoliopsida</taxon>
        <taxon>eudicotyledons</taxon>
        <taxon>Gunneridae</taxon>
        <taxon>Pentapetalae</taxon>
        <taxon>Saxifragales</taxon>
        <taxon>Altingiaceae</taxon>
        <taxon>Liquidambar</taxon>
    </lineage>
</organism>
<gene>
    <name evidence="2" type="ORF">L1049_013520</name>
</gene>
<proteinExistence type="predicted"/>
<name>A0AAP0RM01_LIQFO</name>
<reference evidence="2 3" key="1">
    <citation type="journal article" date="2024" name="Plant J.">
        <title>Genome sequences and population genomics reveal climatic adaptation and genomic divergence between two closely related sweetgum species.</title>
        <authorList>
            <person name="Xu W.Q."/>
            <person name="Ren C.Q."/>
            <person name="Zhang X.Y."/>
            <person name="Comes H.P."/>
            <person name="Liu X.H."/>
            <person name="Li Y.G."/>
            <person name="Kettle C.J."/>
            <person name="Jalonen R."/>
            <person name="Gaisberger H."/>
            <person name="Ma Y.Z."/>
            <person name="Qiu Y.X."/>
        </authorList>
    </citation>
    <scope>NUCLEOTIDE SEQUENCE [LARGE SCALE GENOMIC DNA]</scope>
    <source>
        <strain evidence="2">Hangzhou</strain>
    </source>
</reference>